<dbReference type="AlphaFoldDB" id="A0A0V0QEQ5"/>
<reference evidence="1 2" key="1">
    <citation type="journal article" date="2015" name="Sci. Rep.">
        <title>Genome of the facultative scuticociliatosis pathogen Pseudocohnilembus persalinus provides insight into its virulence through horizontal gene transfer.</title>
        <authorList>
            <person name="Xiong J."/>
            <person name="Wang G."/>
            <person name="Cheng J."/>
            <person name="Tian M."/>
            <person name="Pan X."/>
            <person name="Warren A."/>
            <person name="Jiang C."/>
            <person name="Yuan D."/>
            <person name="Miao W."/>
        </authorList>
    </citation>
    <scope>NUCLEOTIDE SEQUENCE [LARGE SCALE GENOMIC DNA]</scope>
    <source>
        <strain evidence="1">36N120E</strain>
    </source>
</reference>
<keyword evidence="2" id="KW-1185">Reference proteome</keyword>
<dbReference type="InParanoid" id="A0A0V0QEQ5"/>
<protein>
    <submittedName>
        <fullName evidence="1">Uncharacterized protein</fullName>
    </submittedName>
</protein>
<organism evidence="1 2">
    <name type="scientific">Pseudocohnilembus persalinus</name>
    <name type="common">Ciliate</name>
    <dbReference type="NCBI Taxonomy" id="266149"/>
    <lineage>
        <taxon>Eukaryota</taxon>
        <taxon>Sar</taxon>
        <taxon>Alveolata</taxon>
        <taxon>Ciliophora</taxon>
        <taxon>Intramacronucleata</taxon>
        <taxon>Oligohymenophorea</taxon>
        <taxon>Scuticociliatia</taxon>
        <taxon>Philasterida</taxon>
        <taxon>Pseudocohnilembidae</taxon>
        <taxon>Pseudocohnilembus</taxon>
    </lineage>
</organism>
<sequence length="419" mass="50252">MSTFVIKYSNPYKKKEAYDYLKFHIVPNDWNFFSIIYMKKHPNHSQSHTQNGRFFISVNSDYKAGKLDFSEYMNNFSKIDYIQISDPNPKYSLQGCLSSFLIIKEKIDLDKFKAIYNYYLMGLLNRLQMIFSYRYQINIQNLSMAKISMSDFDNALEQFKHKQEYNIFDKFLDRQQEFINHTIELDGGQYLEYTNFPQIMMQIGNIDIFLFIIEDMKSFYIKIENENKILKQTAEQLALNLNQNYLVDEKKFRDLIIKQIANCFQILGLICKQSKLEKSNMKKLWRKYLEDLDQDKFQQKSEKTSIDNYYSYIIQLVDSTQAYTKDIKNFLNNKFGFLIISYYAKKLLNEISIKTWGVQEVFESLLCLSESVIPWKEKEHFLNQETHKANLLENLDYQIKQKHTNFNNIFQQEEESYVV</sequence>
<evidence type="ECO:0000313" key="2">
    <source>
        <dbReference type="Proteomes" id="UP000054937"/>
    </source>
</evidence>
<accession>A0A0V0QEQ5</accession>
<dbReference type="Proteomes" id="UP000054937">
    <property type="component" value="Unassembled WGS sequence"/>
</dbReference>
<dbReference type="EMBL" id="LDAU01000183">
    <property type="protein sequence ID" value="KRX00698.1"/>
    <property type="molecule type" value="Genomic_DNA"/>
</dbReference>
<proteinExistence type="predicted"/>
<comment type="caution">
    <text evidence="1">The sequence shown here is derived from an EMBL/GenBank/DDBJ whole genome shotgun (WGS) entry which is preliminary data.</text>
</comment>
<name>A0A0V0QEQ5_PSEPJ</name>
<evidence type="ECO:0000313" key="1">
    <source>
        <dbReference type="EMBL" id="KRX00698.1"/>
    </source>
</evidence>
<gene>
    <name evidence="1" type="ORF">PPERSA_00925</name>
</gene>